<reference evidence="2" key="1">
    <citation type="submission" date="2016-11" db="UniProtKB">
        <authorList>
            <consortium name="WormBaseParasite"/>
        </authorList>
    </citation>
    <scope>IDENTIFICATION</scope>
    <source>
        <strain evidence="2">KR3021</strain>
    </source>
</reference>
<protein>
    <submittedName>
        <fullName evidence="2">Reverse transcriptase domain-containing protein</fullName>
    </submittedName>
</protein>
<accession>A0AC35THX3</accession>
<dbReference type="Proteomes" id="UP000095286">
    <property type="component" value="Unplaced"/>
</dbReference>
<evidence type="ECO:0000313" key="2">
    <source>
        <dbReference type="WBParaSite" id="RSKR_0000071550.1"/>
    </source>
</evidence>
<organism evidence="1 2">
    <name type="scientific">Rhabditophanes sp. KR3021</name>
    <dbReference type="NCBI Taxonomy" id="114890"/>
    <lineage>
        <taxon>Eukaryota</taxon>
        <taxon>Metazoa</taxon>
        <taxon>Ecdysozoa</taxon>
        <taxon>Nematoda</taxon>
        <taxon>Chromadorea</taxon>
        <taxon>Rhabditida</taxon>
        <taxon>Tylenchina</taxon>
        <taxon>Panagrolaimomorpha</taxon>
        <taxon>Strongyloidoidea</taxon>
        <taxon>Alloionematidae</taxon>
        <taxon>Rhabditophanes</taxon>
    </lineage>
</organism>
<name>A0AC35THX3_9BILA</name>
<sequence>MDLLLSKNVKIAVGLDQGIIRSFKAHYGKALMRKMITRYELHADLSEFTKEIAVLDAIPLTITTEMIEELEVVFEELSLMLTPNVPLDNFSDVDENLITDDNNNDTYDEEDDVEVLEEVPAAIITSAQFLRNLNDMKEYLLVNNPSLLTCIGN</sequence>
<evidence type="ECO:0000313" key="1">
    <source>
        <dbReference type="Proteomes" id="UP000095286"/>
    </source>
</evidence>
<proteinExistence type="predicted"/>
<dbReference type="WBParaSite" id="RSKR_0000071550.1">
    <property type="protein sequence ID" value="RSKR_0000071550.1"/>
    <property type="gene ID" value="RSKR_0000071550"/>
</dbReference>